<keyword evidence="10" id="KW-0472">Membrane</keyword>
<dbReference type="Pfam" id="PF00067">
    <property type="entry name" value="p450"/>
    <property type="match status" value="1"/>
</dbReference>
<dbReference type="InterPro" id="IPR050665">
    <property type="entry name" value="Cytochrome_P450_Monooxygen"/>
</dbReference>
<evidence type="ECO:0000256" key="8">
    <source>
        <dbReference type="ARBA" id="ARBA00023004"/>
    </source>
</evidence>
<keyword evidence="4" id="KW-0812">Transmembrane</keyword>
<keyword evidence="6" id="KW-1133">Transmembrane helix</keyword>
<proteinExistence type="evidence at transcript level"/>
<evidence type="ECO:0000256" key="4">
    <source>
        <dbReference type="ARBA" id="ARBA00022692"/>
    </source>
</evidence>
<evidence type="ECO:0000256" key="10">
    <source>
        <dbReference type="ARBA" id="ARBA00023136"/>
    </source>
</evidence>
<dbReference type="PROSITE" id="PS00086">
    <property type="entry name" value="CYTOCHROME_P450"/>
    <property type="match status" value="1"/>
</dbReference>
<dbReference type="InterPro" id="IPR002401">
    <property type="entry name" value="Cyt_P450_E_grp-I"/>
</dbReference>
<keyword evidence="8 11" id="KW-0408">Iron</keyword>
<organism evidence="13">
    <name type="scientific">Plectranthus barbatus</name>
    <dbReference type="NCBI Taxonomy" id="41228"/>
    <lineage>
        <taxon>Eukaryota</taxon>
        <taxon>Viridiplantae</taxon>
        <taxon>Streptophyta</taxon>
        <taxon>Embryophyta</taxon>
        <taxon>Tracheophyta</taxon>
        <taxon>Spermatophyta</taxon>
        <taxon>Magnoliopsida</taxon>
        <taxon>eudicotyledons</taxon>
        <taxon>Gunneridae</taxon>
        <taxon>Pentapetalae</taxon>
        <taxon>asterids</taxon>
        <taxon>lamiids</taxon>
        <taxon>Lamiales</taxon>
        <taxon>Lamiaceae</taxon>
        <taxon>Nepetoideae</taxon>
        <taxon>Ocimeae</taxon>
        <taxon>Plectranthinae</taxon>
        <taxon>Plectranthus</taxon>
    </lineage>
</organism>
<evidence type="ECO:0000256" key="11">
    <source>
        <dbReference type="PIRSR" id="PIRSR602401-1"/>
    </source>
</evidence>
<evidence type="ECO:0000256" key="9">
    <source>
        <dbReference type="ARBA" id="ARBA00023033"/>
    </source>
</evidence>
<protein>
    <submittedName>
        <fullName evidence="13">Cytochrome P450 CYP72A293</fullName>
    </submittedName>
</protein>
<dbReference type="GO" id="GO:0004497">
    <property type="term" value="F:monooxygenase activity"/>
    <property type="evidence" value="ECO:0007669"/>
    <property type="project" value="UniProtKB-KW"/>
</dbReference>
<name>A0A1B0VTD0_9LAMI</name>
<evidence type="ECO:0000256" key="7">
    <source>
        <dbReference type="ARBA" id="ARBA00023002"/>
    </source>
</evidence>
<dbReference type="GO" id="GO:0020037">
    <property type="term" value="F:heme binding"/>
    <property type="evidence" value="ECO:0007669"/>
    <property type="project" value="InterPro"/>
</dbReference>
<dbReference type="SUPFAM" id="SSF48264">
    <property type="entry name" value="Cytochrome P450"/>
    <property type="match status" value="1"/>
</dbReference>
<feature type="binding site" description="axial binding residue" evidence="11">
    <location>
        <position position="464"/>
    </location>
    <ligand>
        <name>heme</name>
        <dbReference type="ChEBI" id="CHEBI:30413"/>
    </ligand>
    <ligandPart>
        <name>Fe</name>
        <dbReference type="ChEBI" id="CHEBI:18248"/>
    </ligandPart>
</feature>
<evidence type="ECO:0000256" key="6">
    <source>
        <dbReference type="ARBA" id="ARBA00022989"/>
    </source>
</evidence>
<dbReference type="GO" id="GO:0016705">
    <property type="term" value="F:oxidoreductase activity, acting on paired donors, with incorporation or reduction of molecular oxygen"/>
    <property type="evidence" value="ECO:0007669"/>
    <property type="project" value="InterPro"/>
</dbReference>
<dbReference type="GO" id="GO:0016020">
    <property type="term" value="C:membrane"/>
    <property type="evidence" value="ECO:0007669"/>
    <property type="project" value="UniProtKB-SubCell"/>
</dbReference>
<comment type="subcellular location">
    <subcellularLocation>
        <location evidence="1">Membrane</location>
        <topology evidence="1">Single-pass membrane protein</topology>
    </subcellularLocation>
</comment>
<comment type="similarity">
    <text evidence="2 12">Belongs to the cytochrome P450 family.</text>
</comment>
<dbReference type="GO" id="GO:0009753">
    <property type="term" value="P:response to jasmonic acid"/>
    <property type="evidence" value="ECO:0007669"/>
    <property type="project" value="UniProtKB-ARBA"/>
</dbReference>
<keyword evidence="3 11" id="KW-0349">Heme</keyword>
<dbReference type="CDD" id="cd20642">
    <property type="entry name" value="CYP72"/>
    <property type="match status" value="1"/>
</dbReference>
<dbReference type="GO" id="GO:0005506">
    <property type="term" value="F:iron ion binding"/>
    <property type="evidence" value="ECO:0007669"/>
    <property type="project" value="InterPro"/>
</dbReference>
<evidence type="ECO:0000256" key="2">
    <source>
        <dbReference type="ARBA" id="ARBA00010617"/>
    </source>
</evidence>
<dbReference type="InterPro" id="IPR017972">
    <property type="entry name" value="Cyt_P450_CS"/>
</dbReference>
<dbReference type="AlphaFoldDB" id="A0A1B0VTD0"/>
<dbReference type="PANTHER" id="PTHR24282">
    <property type="entry name" value="CYTOCHROME P450 FAMILY MEMBER"/>
    <property type="match status" value="1"/>
</dbReference>
<dbReference type="EMBL" id="KT382344">
    <property type="protein sequence ID" value="AMZ03388.1"/>
    <property type="molecule type" value="mRNA"/>
</dbReference>
<evidence type="ECO:0000256" key="3">
    <source>
        <dbReference type="ARBA" id="ARBA00022617"/>
    </source>
</evidence>
<comment type="cofactor">
    <cofactor evidence="11">
        <name>heme</name>
        <dbReference type="ChEBI" id="CHEBI:30413"/>
    </cofactor>
</comment>
<evidence type="ECO:0000256" key="12">
    <source>
        <dbReference type="RuleBase" id="RU000461"/>
    </source>
</evidence>
<dbReference type="InterPro" id="IPR001128">
    <property type="entry name" value="Cyt_P450"/>
</dbReference>
<accession>A0A1B0VTD0</accession>
<evidence type="ECO:0000313" key="13">
    <source>
        <dbReference type="EMBL" id="AMZ03388.1"/>
    </source>
</evidence>
<evidence type="ECO:0000256" key="5">
    <source>
        <dbReference type="ARBA" id="ARBA00022723"/>
    </source>
</evidence>
<dbReference type="Gene3D" id="1.10.630.10">
    <property type="entry name" value="Cytochrome P450"/>
    <property type="match status" value="1"/>
</dbReference>
<sequence>MEILYSWVALFCAAYLLQQAWKMLKWAWFEPRKKEKRLREQGFSGNSYRFMMGDFKEMAAMAKEAKSKPMAFSHDIAPRVMPFIHQSVQEHGENCMIWFGPSPAILISDPEMMKEILSKNYVFLKPKSPLTKLLAQGLAVYEADKWAKHRRLLNSAFHLEKLKLMLPSFYLSCVEMVSKWEKIIIPHGGSCEVDVWPHLQAMSSDVISRTAFGSSYEEGRKIFELQKEQGGLVVKALLTDHIPGWRYLPTKINTRMKEVAKEVDSCILGIIRKRMRMIEAGETDSNVDLLGILLESNLNEIKQNGKNELGMSFRELIDECKLFYIAGQETTSALLVWTMILLSKHPDWQTRARDEVLHVLGNDKPDFHNLNRLHIVSMIFHEVMRLYPAAIMLSRAVSKESRIGDVTLPAGVQVLLPTLLVQHDCKAWGEDAKEFKPERFSEGVSKAMRGQLMYFPFGGGPRICIGQNFAMLEAKMALALILKHYSFQLSPSYAHAPHMLLSLHPQHGAPLILHALH</sequence>
<dbReference type="PRINTS" id="PR00463">
    <property type="entry name" value="EP450I"/>
</dbReference>
<keyword evidence="5 11" id="KW-0479">Metal-binding</keyword>
<evidence type="ECO:0000256" key="1">
    <source>
        <dbReference type="ARBA" id="ARBA00004167"/>
    </source>
</evidence>
<keyword evidence="7 12" id="KW-0560">Oxidoreductase</keyword>
<keyword evidence="9 12" id="KW-0503">Monooxygenase</keyword>
<reference evidence="13" key="1">
    <citation type="submission" date="2015-08" db="EMBL/GenBank/DDBJ databases">
        <title>Elucidation of the biosynthetic pathway of forskolin and production in yeast.</title>
        <authorList>
            <person name="Pateraki I."/>
            <person name="Andersen-Ranberg J."/>
            <person name="Jensen N.B."/>
            <person name="Wubshet S.G."/>
            <person name="Staerk D."/>
            <person name="Hallstrroem B."/>
            <person name="Hamberger B."/>
            <person name="Olsen C.E."/>
            <person name="Hansen J."/>
            <person name="Moeller B.L."/>
            <person name="Hamberger B."/>
        </authorList>
    </citation>
    <scope>NUCLEOTIDE SEQUENCE</scope>
</reference>
<dbReference type="FunFam" id="1.10.630.10:FF:000029">
    <property type="entry name" value="Cytochrome P450 734A1"/>
    <property type="match status" value="1"/>
</dbReference>
<dbReference type="PRINTS" id="PR00385">
    <property type="entry name" value="P450"/>
</dbReference>
<dbReference type="InterPro" id="IPR036396">
    <property type="entry name" value="Cyt_P450_sf"/>
</dbReference>
<dbReference type="GO" id="GO:0009820">
    <property type="term" value="P:alkaloid metabolic process"/>
    <property type="evidence" value="ECO:0007669"/>
    <property type="project" value="UniProtKB-ARBA"/>
</dbReference>
<dbReference type="PANTHER" id="PTHR24282:SF255">
    <property type="entry name" value="CYTOCHROME P450 72A11-RELATED"/>
    <property type="match status" value="1"/>
</dbReference>